<keyword evidence="8" id="KW-0547">Nucleotide-binding</keyword>
<evidence type="ECO:0000256" key="4">
    <source>
        <dbReference type="ARBA" id="ARBA00022475"/>
    </source>
</evidence>
<dbReference type="PROSITE" id="PS50885">
    <property type="entry name" value="HAMP"/>
    <property type="match status" value="1"/>
</dbReference>
<dbReference type="InterPro" id="IPR005467">
    <property type="entry name" value="His_kinase_dom"/>
</dbReference>
<comment type="caution">
    <text evidence="18">The sequence shown here is derived from an EMBL/GenBank/DDBJ whole genome shotgun (WGS) entry which is preliminary data.</text>
</comment>
<dbReference type="Gene3D" id="1.10.287.130">
    <property type="match status" value="1"/>
</dbReference>
<keyword evidence="19" id="KW-1185">Reference proteome</keyword>
<keyword evidence="9 18" id="KW-0418">Kinase</keyword>
<evidence type="ECO:0000256" key="11">
    <source>
        <dbReference type="ARBA" id="ARBA00022989"/>
    </source>
</evidence>
<feature type="transmembrane region" description="Helical" evidence="15">
    <location>
        <begin position="20"/>
        <end position="39"/>
    </location>
</feature>
<comment type="catalytic activity">
    <reaction evidence="1">
        <text>ATP + protein L-histidine = ADP + protein N-phospho-L-histidine.</text>
        <dbReference type="EC" id="2.7.13.3"/>
    </reaction>
</comment>
<dbReference type="SUPFAM" id="SSF55874">
    <property type="entry name" value="ATPase domain of HSP90 chaperone/DNA topoisomerase II/histidine kinase"/>
    <property type="match status" value="1"/>
</dbReference>
<protein>
    <recommendedName>
        <fullName evidence="3">histidine kinase</fullName>
        <ecNumber evidence="3">2.7.13.3</ecNumber>
    </recommendedName>
</protein>
<dbReference type="GO" id="GO:0005524">
    <property type="term" value="F:ATP binding"/>
    <property type="evidence" value="ECO:0007669"/>
    <property type="project" value="UniProtKB-KW"/>
</dbReference>
<dbReference type="AlphaFoldDB" id="A0A6N9Q8B6"/>
<keyword evidence="11 15" id="KW-1133">Transmembrane helix</keyword>
<dbReference type="Gene3D" id="3.30.565.10">
    <property type="entry name" value="Histidine kinase-like ATPase, C-terminal domain"/>
    <property type="match status" value="1"/>
</dbReference>
<evidence type="ECO:0000256" key="13">
    <source>
        <dbReference type="ARBA" id="ARBA00023136"/>
    </source>
</evidence>
<feature type="transmembrane region" description="Helical" evidence="15">
    <location>
        <begin position="178"/>
        <end position="202"/>
    </location>
</feature>
<dbReference type="PANTHER" id="PTHR45528:SF1">
    <property type="entry name" value="SENSOR HISTIDINE KINASE CPXA"/>
    <property type="match status" value="1"/>
</dbReference>
<dbReference type="EC" id="2.7.13.3" evidence="3"/>
<evidence type="ECO:0000256" key="5">
    <source>
        <dbReference type="ARBA" id="ARBA00022553"/>
    </source>
</evidence>
<dbReference type="Proteomes" id="UP000448943">
    <property type="component" value="Unassembled WGS sequence"/>
</dbReference>
<sequence length="479" mass="54350">MSKNSERKLVPLLKYWTIRYFLILLFILVMIAIFLGYWIKYSTIQNELNLREGDARYISSSLSVNEELILENPRTLSLFMEKLKRSNSINNAGILQIYHSSGKLLYQDGSMIKGLKGSRVRVMSFKEVDQQTTEKIQLKLFTGDLYHIVTPIISGEQIIGYVSMIIPQNSLLGDKSNFQFSVLIISFISLSVTGWIIIYWLLKKLTNPIRLVADAAVQIRQGNYEIQLNKNFKEKELNELNQSFEDMAARLKSLETLRTELLAGVTHEIKTPVTSISGLVQAVKDKVVTKEEEEEFLQLALQESNRLQLMVEDLLDFNSYAAGVIHLDIQKVNLNTIVHAVAKQWRVMDEEVSMTLSIPEQELFAEGDPLRIKQVLFNLLKNSQAAMKEEKKVVLKVYPYDAQFVAIDVTDSGSGIPIEEQANIFERFFRGSEKKDTVRGLGLGLSLSKILAGAQKGDLKLKESSNQGTTFTLLLPKKD</sequence>
<keyword evidence="4" id="KW-1003">Cell membrane</keyword>
<comment type="subcellular location">
    <subcellularLocation>
        <location evidence="2">Cell membrane</location>
        <topology evidence="2">Multi-pass membrane protein</topology>
    </subcellularLocation>
</comment>
<dbReference type="GO" id="GO:0000155">
    <property type="term" value="F:phosphorelay sensor kinase activity"/>
    <property type="evidence" value="ECO:0007669"/>
    <property type="project" value="InterPro"/>
</dbReference>
<evidence type="ECO:0000256" key="8">
    <source>
        <dbReference type="ARBA" id="ARBA00022741"/>
    </source>
</evidence>
<dbReference type="CDD" id="cd00082">
    <property type="entry name" value="HisKA"/>
    <property type="match status" value="1"/>
</dbReference>
<dbReference type="SUPFAM" id="SSF158472">
    <property type="entry name" value="HAMP domain-like"/>
    <property type="match status" value="1"/>
</dbReference>
<name>A0A6N9Q8B6_9BACL</name>
<dbReference type="InterPro" id="IPR004358">
    <property type="entry name" value="Sig_transdc_His_kin-like_C"/>
</dbReference>
<dbReference type="CDD" id="cd06225">
    <property type="entry name" value="HAMP"/>
    <property type="match status" value="1"/>
</dbReference>
<evidence type="ECO:0000256" key="7">
    <source>
        <dbReference type="ARBA" id="ARBA00022692"/>
    </source>
</evidence>
<dbReference type="CDD" id="cd00075">
    <property type="entry name" value="HATPase"/>
    <property type="match status" value="1"/>
</dbReference>
<dbReference type="Pfam" id="PF00672">
    <property type="entry name" value="HAMP"/>
    <property type="match status" value="1"/>
</dbReference>
<evidence type="ECO:0000256" key="6">
    <source>
        <dbReference type="ARBA" id="ARBA00022679"/>
    </source>
</evidence>
<evidence type="ECO:0000256" key="1">
    <source>
        <dbReference type="ARBA" id="ARBA00000085"/>
    </source>
</evidence>
<dbReference type="InterPro" id="IPR003594">
    <property type="entry name" value="HATPase_dom"/>
</dbReference>
<dbReference type="Pfam" id="PF00512">
    <property type="entry name" value="HisKA"/>
    <property type="match status" value="1"/>
</dbReference>
<evidence type="ECO:0000313" key="19">
    <source>
        <dbReference type="Proteomes" id="UP000448943"/>
    </source>
</evidence>
<evidence type="ECO:0000256" key="9">
    <source>
        <dbReference type="ARBA" id="ARBA00022777"/>
    </source>
</evidence>
<dbReference type="Gene3D" id="6.10.340.10">
    <property type="match status" value="1"/>
</dbReference>
<evidence type="ECO:0000259" key="17">
    <source>
        <dbReference type="PROSITE" id="PS50885"/>
    </source>
</evidence>
<accession>A0A6N9Q8B6</accession>
<proteinExistence type="predicted"/>
<keyword evidence="10" id="KW-0067">ATP-binding</keyword>
<organism evidence="18 19">
    <name type="scientific">Chengkuizengella marina</name>
    <dbReference type="NCBI Taxonomy" id="2507566"/>
    <lineage>
        <taxon>Bacteria</taxon>
        <taxon>Bacillati</taxon>
        <taxon>Bacillota</taxon>
        <taxon>Bacilli</taxon>
        <taxon>Bacillales</taxon>
        <taxon>Paenibacillaceae</taxon>
        <taxon>Chengkuizengella</taxon>
    </lineage>
</organism>
<dbReference type="OrthoDB" id="9813151at2"/>
<dbReference type="SUPFAM" id="SSF47384">
    <property type="entry name" value="Homodimeric domain of signal transducing histidine kinase"/>
    <property type="match status" value="1"/>
</dbReference>
<keyword evidence="7 15" id="KW-0812">Transmembrane</keyword>
<evidence type="ECO:0000256" key="3">
    <source>
        <dbReference type="ARBA" id="ARBA00012438"/>
    </source>
</evidence>
<keyword evidence="14" id="KW-0175">Coiled coil</keyword>
<reference evidence="18 19" key="1">
    <citation type="submission" date="2019-01" db="EMBL/GenBank/DDBJ databases">
        <title>Chengkuizengella sp. nov., isolated from deep-sea sediment of East Pacific Ocean.</title>
        <authorList>
            <person name="Yang J."/>
            <person name="Lai Q."/>
            <person name="Shao Z."/>
        </authorList>
    </citation>
    <scope>NUCLEOTIDE SEQUENCE [LARGE SCALE GENOMIC DNA]</scope>
    <source>
        <strain evidence="18 19">YPA3-1-1</strain>
    </source>
</reference>
<feature type="domain" description="HAMP" evidence="17">
    <location>
        <begin position="203"/>
        <end position="256"/>
    </location>
</feature>
<evidence type="ECO:0000259" key="16">
    <source>
        <dbReference type="PROSITE" id="PS50109"/>
    </source>
</evidence>
<keyword evidence="12" id="KW-0902">Two-component regulatory system</keyword>
<dbReference type="PANTHER" id="PTHR45528">
    <property type="entry name" value="SENSOR HISTIDINE KINASE CPXA"/>
    <property type="match status" value="1"/>
</dbReference>
<evidence type="ECO:0000256" key="12">
    <source>
        <dbReference type="ARBA" id="ARBA00023012"/>
    </source>
</evidence>
<dbReference type="SMART" id="SM00304">
    <property type="entry name" value="HAMP"/>
    <property type="match status" value="1"/>
</dbReference>
<dbReference type="InterPro" id="IPR036097">
    <property type="entry name" value="HisK_dim/P_sf"/>
</dbReference>
<dbReference type="InterPro" id="IPR050398">
    <property type="entry name" value="HssS/ArlS-like"/>
</dbReference>
<dbReference type="InterPro" id="IPR003660">
    <property type="entry name" value="HAMP_dom"/>
</dbReference>
<dbReference type="Pfam" id="PF02518">
    <property type="entry name" value="HATPase_c"/>
    <property type="match status" value="1"/>
</dbReference>
<keyword evidence="5" id="KW-0597">Phosphoprotein</keyword>
<evidence type="ECO:0000256" key="15">
    <source>
        <dbReference type="SAM" id="Phobius"/>
    </source>
</evidence>
<feature type="domain" description="Histidine kinase" evidence="16">
    <location>
        <begin position="264"/>
        <end position="479"/>
    </location>
</feature>
<dbReference type="RefSeq" id="WP_160647937.1">
    <property type="nucleotide sequence ID" value="NZ_SIJB01000059.1"/>
</dbReference>
<keyword evidence="13 15" id="KW-0472">Membrane</keyword>
<evidence type="ECO:0000313" key="18">
    <source>
        <dbReference type="EMBL" id="NBI31117.1"/>
    </source>
</evidence>
<dbReference type="InterPro" id="IPR036890">
    <property type="entry name" value="HATPase_C_sf"/>
</dbReference>
<keyword evidence="6" id="KW-0808">Transferase</keyword>
<feature type="transmembrane region" description="Helical" evidence="15">
    <location>
        <begin position="145"/>
        <end position="166"/>
    </location>
</feature>
<feature type="coiled-coil region" evidence="14">
    <location>
        <begin position="230"/>
        <end position="257"/>
    </location>
</feature>
<dbReference type="PRINTS" id="PR00344">
    <property type="entry name" value="BCTRLSENSOR"/>
</dbReference>
<dbReference type="PROSITE" id="PS50109">
    <property type="entry name" value="HIS_KIN"/>
    <property type="match status" value="1"/>
</dbReference>
<dbReference type="InterPro" id="IPR003661">
    <property type="entry name" value="HisK_dim/P_dom"/>
</dbReference>
<gene>
    <name evidence="18" type="ORF">ERL59_19475</name>
</gene>
<evidence type="ECO:0000256" key="14">
    <source>
        <dbReference type="SAM" id="Coils"/>
    </source>
</evidence>
<dbReference type="EMBL" id="SIJB01000059">
    <property type="protein sequence ID" value="NBI31117.1"/>
    <property type="molecule type" value="Genomic_DNA"/>
</dbReference>
<evidence type="ECO:0000256" key="2">
    <source>
        <dbReference type="ARBA" id="ARBA00004651"/>
    </source>
</evidence>
<evidence type="ECO:0000256" key="10">
    <source>
        <dbReference type="ARBA" id="ARBA00022840"/>
    </source>
</evidence>
<dbReference type="SMART" id="SM00387">
    <property type="entry name" value="HATPase_c"/>
    <property type="match status" value="1"/>
</dbReference>
<dbReference type="SMART" id="SM00388">
    <property type="entry name" value="HisKA"/>
    <property type="match status" value="1"/>
</dbReference>
<dbReference type="GO" id="GO:0005886">
    <property type="term" value="C:plasma membrane"/>
    <property type="evidence" value="ECO:0007669"/>
    <property type="project" value="UniProtKB-SubCell"/>
</dbReference>